<dbReference type="EMBL" id="RWIU01000001">
    <property type="protein sequence ID" value="RSK46705.1"/>
    <property type="molecule type" value="Genomic_DNA"/>
</dbReference>
<dbReference type="OrthoDB" id="1092930at2"/>
<protein>
    <submittedName>
        <fullName evidence="2">DUF4270 family protein</fullName>
    </submittedName>
</protein>
<accession>A0A3R9MP26</accession>
<dbReference type="InterPro" id="IPR025366">
    <property type="entry name" value="DUF4270"/>
</dbReference>
<keyword evidence="1" id="KW-0732">Signal</keyword>
<evidence type="ECO:0000313" key="2">
    <source>
        <dbReference type="EMBL" id="RSK46705.1"/>
    </source>
</evidence>
<sequence length="492" mass="52850">MNWPTSASRLASVSLFAVSLLGLATGCEKASDLGLELPGTSPITASYLDLPVTASTVRQQPVETVKADHILVGRVRDSFVGTTEASGFLNLLVISSDTVPSTFTALRLDSAVISLPFDQIYGSAAQPLRLDLKDLQQPLDERAVYNSASTVATGTSLLTNFEAPLNRNRLVKQRVASGNSGDTTTTVTTTLVPDRVVRIRMQKYPATSTLANSVFTALKDGTPSQSKLDAVWKGLALQPSAGHLGSIAGFTSNTSANVRFYYTGTSATGKVRTRQYRLLLAHGLSTVPGKYFTQVNTDLSGTALAGLTTPQSTLPPSATNGFTYAQEGTGLATRIEFQGLDNLRNNAELAINRAELLIPVKQFSNGLFSYPNGLYLYEVNSANQVLTRTVGATVAERMVQQEGLDRNGARLTPTRTDFPVVASIPAGQDPVQYYSVSITEYLQAYLQNRLDGELPSGLILSPVLRANLSLGLSRAQLDANNIKLRVYYSKLR</sequence>
<gene>
    <name evidence="2" type="ORF">EI293_06030</name>
</gene>
<feature type="signal peptide" evidence="1">
    <location>
        <begin position="1"/>
        <end position="30"/>
    </location>
</feature>
<keyword evidence="3" id="KW-1185">Reference proteome</keyword>
<proteinExistence type="predicted"/>
<comment type="caution">
    <text evidence="2">The sequence shown here is derived from an EMBL/GenBank/DDBJ whole genome shotgun (WGS) entry which is preliminary data.</text>
</comment>
<dbReference type="RefSeq" id="WP_125436205.1">
    <property type="nucleotide sequence ID" value="NZ_RWIU01000001.1"/>
</dbReference>
<reference evidence="2 3" key="1">
    <citation type="submission" date="2018-12" db="EMBL/GenBank/DDBJ databases">
        <authorList>
            <person name="Feng G."/>
            <person name="Zhu H."/>
        </authorList>
    </citation>
    <scope>NUCLEOTIDE SEQUENCE [LARGE SCALE GENOMIC DNA]</scope>
    <source>
        <strain evidence="2 3">LMG 26000</strain>
    </source>
</reference>
<feature type="chain" id="PRO_5018546612" evidence="1">
    <location>
        <begin position="31"/>
        <end position="492"/>
    </location>
</feature>
<dbReference type="Pfam" id="PF14092">
    <property type="entry name" value="DUF4270"/>
    <property type="match status" value="1"/>
</dbReference>
<dbReference type="AlphaFoldDB" id="A0A3R9MP26"/>
<evidence type="ECO:0000256" key="1">
    <source>
        <dbReference type="SAM" id="SignalP"/>
    </source>
</evidence>
<evidence type="ECO:0000313" key="3">
    <source>
        <dbReference type="Proteomes" id="UP000270291"/>
    </source>
</evidence>
<name>A0A3R9MP26_9BACT</name>
<organism evidence="2 3">
    <name type="scientific">Hymenobacter perfusus</name>
    <dbReference type="NCBI Taxonomy" id="1236770"/>
    <lineage>
        <taxon>Bacteria</taxon>
        <taxon>Pseudomonadati</taxon>
        <taxon>Bacteroidota</taxon>
        <taxon>Cytophagia</taxon>
        <taxon>Cytophagales</taxon>
        <taxon>Hymenobacteraceae</taxon>
        <taxon>Hymenobacter</taxon>
    </lineage>
</organism>
<dbReference type="Proteomes" id="UP000270291">
    <property type="component" value="Unassembled WGS sequence"/>
</dbReference>